<sequence length="102" mass="10856">MLMPSWLQRRTSRGPLPSSAEPPGCSHDMRVTVSQLKLLFGFSGCPCGIATAGLESEEPALPQSIGRATVALIKSAALPAMINQGIWPPPVIDPLLVLKRKP</sequence>
<organism evidence="2 3">
    <name type="scientific">Pseudorhizobium flavum</name>
    <dbReference type="NCBI Taxonomy" id="1335061"/>
    <lineage>
        <taxon>Bacteria</taxon>
        <taxon>Pseudomonadati</taxon>
        <taxon>Pseudomonadota</taxon>
        <taxon>Alphaproteobacteria</taxon>
        <taxon>Hyphomicrobiales</taxon>
        <taxon>Rhizobiaceae</taxon>
        <taxon>Rhizobium/Agrobacterium group</taxon>
        <taxon>Pseudorhizobium</taxon>
    </lineage>
</organism>
<evidence type="ECO:0000313" key="2">
    <source>
        <dbReference type="EMBL" id="MBB6179345.1"/>
    </source>
</evidence>
<dbReference type="Proteomes" id="UP000535501">
    <property type="component" value="Unassembled WGS sequence"/>
</dbReference>
<dbReference type="AlphaFoldDB" id="A0A7X0DC90"/>
<gene>
    <name evidence="2" type="ORF">HNQ75_001299</name>
</gene>
<proteinExistence type="predicted"/>
<keyword evidence="3" id="KW-1185">Reference proteome</keyword>
<protein>
    <submittedName>
        <fullName evidence="2">Uncharacterized protein</fullName>
    </submittedName>
</protein>
<dbReference type="EMBL" id="JACHEJ010000002">
    <property type="protein sequence ID" value="MBB6179345.1"/>
    <property type="molecule type" value="Genomic_DNA"/>
</dbReference>
<evidence type="ECO:0000256" key="1">
    <source>
        <dbReference type="SAM" id="MobiDB-lite"/>
    </source>
</evidence>
<name>A0A7X0DC90_9HYPH</name>
<evidence type="ECO:0000313" key="3">
    <source>
        <dbReference type="Proteomes" id="UP000535501"/>
    </source>
</evidence>
<comment type="caution">
    <text evidence="2">The sequence shown here is derived from an EMBL/GenBank/DDBJ whole genome shotgun (WGS) entry which is preliminary data.</text>
</comment>
<feature type="region of interest" description="Disordered" evidence="1">
    <location>
        <begin position="1"/>
        <end position="25"/>
    </location>
</feature>
<reference evidence="2 3" key="1">
    <citation type="submission" date="2020-08" db="EMBL/GenBank/DDBJ databases">
        <title>Genomic Encyclopedia of Type Strains, Phase IV (KMG-IV): sequencing the most valuable type-strain genomes for metagenomic binning, comparative biology and taxonomic classification.</title>
        <authorList>
            <person name="Goeker M."/>
        </authorList>
    </citation>
    <scope>NUCLEOTIDE SEQUENCE [LARGE SCALE GENOMIC DNA]</scope>
    <source>
        <strain evidence="2 3">DSM 102134</strain>
    </source>
</reference>
<accession>A0A7X0DC90</accession>